<dbReference type="EMBL" id="FZNZ01000031">
    <property type="protein sequence ID" value="SNS03786.1"/>
    <property type="molecule type" value="Genomic_DNA"/>
</dbReference>
<protein>
    <submittedName>
        <fullName evidence="1">Uncharacterized phage-associated protein</fullName>
    </submittedName>
</protein>
<sequence>MEDVQQIASYISQRYEKEYGRQIDEMKLHKLLYLTQREAIIETGEPLFEDQFEAWKYGPVLYSVHKAFQTDKLHGEMLSDETIGKYKKVFDKVFSSYASKDSWSLSTLSHGEYSWRKAREGYDPDSACRTKIRVEDIRVDAQRIKQRRIMLNILGA</sequence>
<reference evidence="1 2" key="1">
    <citation type="submission" date="2017-06" db="EMBL/GenBank/DDBJ databases">
        <authorList>
            <person name="Varghese N."/>
            <person name="Submissions S."/>
        </authorList>
    </citation>
    <scope>NUCLEOTIDE SEQUENCE [LARGE SCALE GENOMIC DNA]</scope>
    <source>
        <strain evidence="1 2">DSM 26989</strain>
    </source>
</reference>
<dbReference type="RefSeq" id="WP_089366924.1">
    <property type="nucleotide sequence ID" value="NZ_CAUTGU010000158.1"/>
</dbReference>
<dbReference type="KEGG" id="pje:CRM71_13455"/>
<gene>
    <name evidence="1" type="ORF">SAMN06265364_13131</name>
</gene>
<accession>A0A2N9QRE8</accession>
<evidence type="ECO:0000313" key="2">
    <source>
        <dbReference type="Proteomes" id="UP000198427"/>
    </source>
</evidence>
<dbReference type="AlphaFoldDB" id="A0A2N9QRE8"/>
<dbReference type="OrthoDB" id="9799173at2"/>
<organism evidence="1 2">
    <name type="scientific">Prevotella jejuni</name>
    <dbReference type="NCBI Taxonomy" id="1177574"/>
    <lineage>
        <taxon>Bacteria</taxon>
        <taxon>Pseudomonadati</taxon>
        <taxon>Bacteroidota</taxon>
        <taxon>Bacteroidia</taxon>
        <taxon>Bacteroidales</taxon>
        <taxon>Prevotellaceae</taxon>
        <taxon>Prevotella</taxon>
    </lineage>
</organism>
<keyword evidence="2" id="KW-1185">Reference proteome</keyword>
<dbReference type="Pfam" id="PF13274">
    <property type="entry name" value="SocA_Panacea"/>
    <property type="match status" value="1"/>
</dbReference>
<dbReference type="Proteomes" id="UP000198427">
    <property type="component" value="Unassembled WGS sequence"/>
</dbReference>
<dbReference type="GeneID" id="94030342"/>
<dbReference type="InterPro" id="IPR025272">
    <property type="entry name" value="SocA_Panacea"/>
</dbReference>
<comment type="caution">
    <text evidence="1">The sequence shown here is derived from an EMBL/GenBank/DDBJ whole genome shotgun (WGS) entry which is preliminary data.</text>
</comment>
<name>A0A2N9QRE8_9BACT</name>
<proteinExistence type="predicted"/>
<evidence type="ECO:0000313" key="1">
    <source>
        <dbReference type="EMBL" id="SNS03786.1"/>
    </source>
</evidence>